<dbReference type="SUPFAM" id="SSF57903">
    <property type="entry name" value="FYVE/PHD zinc finger"/>
    <property type="match status" value="1"/>
</dbReference>
<gene>
    <name evidence="1" type="ORF">BV898_18911</name>
</gene>
<dbReference type="InterPro" id="IPR013083">
    <property type="entry name" value="Znf_RING/FYVE/PHD"/>
</dbReference>
<dbReference type="InterPro" id="IPR011011">
    <property type="entry name" value="Znf_FYVE_PHD"/>
</dbReference>
<proteinExistence type="predicted"/>
<accession>A0A9X6NKR7</accession>
<comment type="caution">
    <text evidence="1">The sequence shown here is derived from an EMBL/GenBank/DDBJ whole genome shotgun (WGS) entry which is preliminary data.</text>
</comment>
<dbReference type="Proteomes" id="UP000192578">
    <property type="component" value="Unassembled WGS sequence"/>
</dbReference>
<evidence type="ECO:0000313" key="2">
    <source>
        <dbReference type="Proteomes" id="UP000192578"/>
    </source>
</evidence>
<evidence type="ECO:0000313" key="1">
    <source>
        <dbReference type="EMBL" id="OWA54511.1"/>
    </source>
</evidence>
<organism evidence="1 2">
    <name type="scientific">Hypsibius exemplaris</name>
    <name type="common">Freshwater tardigrade</name>
    <dbReference type="NCBI Taxonomy" id="2072580"/>
    <lineage>
        <taxon>Eukaryota</taxon>
        <taxon>Metazoa</taxon>
        <taxon>Ecdysozoa</taxon>
        <taxon>Tardigrada</taxon>
        <taxon>Eutardigrada</taxon>
        <taxon>Parachela</taxon>
        <taxon>Hypsibioidea</taxon>
        <taxon>Hypsibiidae</taxon>
        <taxon>Hypsibius</taxon>
    </lineage>
</organism>
<name>A0A9X6NKR7_HYPEX</name>
<protein>
    <submittedName>
        <fullName evidence="1">Uncharacterized protein</fullName>
    </submittedName>
</protein>
<sequence>MGCSLGSNSFMDRVGETSNDCVKLGEYILAAAKISSKYHQREIVESLVTINQTTPSTGAAAREELVSLISYVHTHCNTNEQRQFFRAHITKTTNGSDPKHADCIAIEVTDALKVEIKTGFHGSIDSVSKLHDLPFVVRKHSVKFDSRGGPRKDKRCLVIPRTYFSEDQIHFIDGANGKGHPIEHEAPSNEQQFSNEFDGESAVSQVEVALEEDFRDGVAVQLSEVEAWVKCFQCNQLWHKGCGGVPIRRVTRKAAEAVWSCKECRR</sequence>
<dbReference type="EMBL" id="MTYJ01000415">
    <property type="protein sequence ID" value="OWA54511.1"/>
    <property type="molecule type" value="Genomic_DNA"/>
</dbReference>
<dbReference type="AlphaFoldDB" id="A0A9X6NKR7"/>
<keyword evidence="2" id="KW-1185">Reference proteome</keyword>
<reference evidence="2" key="1">
    <citation type="submission" date="2017-01" db="EMBL/GenBank/DDBJ databases">
        <title>Comparative genomics of anhydrobiosis in the tardigrade Hypsibius dujardini.</title>
        <authorList>
            <person name="Yoshida Y."/>
            <person name="Koutsovoulos G."/>
            <person name="Laetsch D."/>
            <person name="Stevens L."/>
            <person name="Kumar S."/>
            <person name="Horikawa D."/>
            <person name="Ishino K."/>
            <person name="Komine S."/>
            <person name="Tomita M."/>
            <person name="Blaxter M."/>
            <person name="Arakawa K."/>
        </authorList>
    </citation>
    <scope>NUCLEOTIDE SEQUENCE [LARGE SCALE GENOMIC DNA]</scope>
    <source>
        <strain evidence="2">Z151</strain>
    </source>
</reference>
<dbReference type="Gene3D" id="3.30.40.10">
    <property type="entry name" value="Zinc/RING finger domain, C3HC4 (zinc finger)"/>
    <property type="match status" value="1"/>
</dbReference>